<dbReference type="InterPro" id="IPR037291">
    <property type="entry name" value="DUF4139"/>
</dbReference>
<dbReference type="PANTHER" id="PTHR31005:SF8">
    <property type="entry name" value="DUF4139 DOMAIN-CONTAINING PROTEIN"/>
    <property type="match status" value="1"/>
</dbReference>
<dbReference type="Pfam" id="PF13598">
    <property type="entry name" value="DUF4139"/>
    <property type="match status" value="1"/>
</dbReference>
<dbReference type="NCBIfam" id="TIGR02231">
    <property type="entry name" value="mucoidy inhibitor MuiA family protein"/>
    <property type="match status" value="1"/>
</dbReference>
<dbReference type="InterPro" id="IPR011935">
    <property type="entry name" value="CHP02231"/>
</dbReference>
<keyword evidence="4" id="KW-1185">Reference proteome</keyword>
<feature type="domain" description="DUF4140" evidence="2">
    <location>
        <begin position="31"/>
        <end position="124"/>
    </location>
</feature>
<evidence type="ECO:0000259" key="2">
    <source>
        <dbReference type="Pfam" id="PF13600"/>
    </source>
</evidence>
<comment type="caution">
    <text evidence="3">The sequence shown here is derived from an EMBL/GenBank/DDBJ whole genome shotgun (WGS) entry which is preliminary data.</text>
</comment>
<accession>A0ABT4UI71</accession>
<dbReference type="RefSeq" id="WP_407030366.1">
    <property type="nucleotide sequence ID" value="NZ_JAQGEF010000004.1"/>
</dbReference>
<dbReference type="Pfam" id="PF13600">
    <property type="entry name" value="DUF4140"/>
    <property type="match status" value="1"/>
</dbReference>
<organism evidence="3 4">
    <name type="scientific">Polluticaenibacter yanchengensis</name>
    <dbReference type="NCBI Taxonomy" id="3014562"/>
    <lineage>
        <taxon>Bacteria</taxon>
        <taxon>Pseudomonadati</taxon>
        <taxon>Bacteroidota</taxon>
        <taxon>Chitinophagia</taxon>
        <taxon>Chitinophagales</taxon>
        <taxon>Chitinophagaceae</taxon>
        <taxon>Polluticaenibacter</taxon>
    </lineage>
</organism>
<sequence>MKKILFGLSIFAGIYSKAESVIQKDIQVKEVTVYLRGAKVYGNTLVGLQKGKNFIKLVNLPNDLDDNTYKINLDKSTTLLSITPQVNHLNNTILSNEELKLEANRQRISREADLINIQINNLTGEQNVINSNLQVVANDKTSPQEQLVKLTEFYRKRMLEIETQKYFFNEKKALFLDSVANIQKQLAASQTHLNKNKKELMLEILAERDINLDLGVSYIVSNAGWTPNYDLRASSIKSPLEIIYKGRIFQRTGQDWKNVKLYVSTYKPSYNQNRPILNPMYVSEYSPVIVTGYASAAYEKKKELAFANAYQVREEKNEQEVLPVTSVNDNQMNVLYELNYQQSIYSQEKEQYVLLDKKEVTAEYKYHTVPKVSNQAYLLAFISNWQNLNLVSGEANIFFEDNYVGKTRIESNYLKDKFPVSLGVDERIVVKRIKVEDKANSRFLNASKWENEAYTINIRNNTKEAIDIEVLDQVPISENSKISVKALSIDNGEYDEKTGSILWNKKIASGATEKINLSYEVKYPKDMQVQYYNR</sequence>
<dbReference type="Proteomes" id="UP001210231">
    <property type="component" value="Unassembled WGS sequence"/>
</dbReference>
<gene>
    <name evidence="3" type="ORF">O3P16_04415</name>
</gene>
<name>A0ABT4UI71_9BACT</name>
<dbReference type="PANTHER" id="PTHR31005">
    <property type="entry name" value="DUF4139 DOMAIN-CONTAINING PROTEIN"/>
    <property type="match status" value="1"/>
</dbReference>
<evidence type="ECO:0000313" key="4">
    <source>
        <dbReference type="Proteomes" id="UP001210231"/>
    </source>
</evidence>
<dbReference type="InterPro" id="IPR025554">
    <property type="entry name" value="DUF4140"/>
</dbReference>
<protein>
    <submittedName>
        <fullName evidence="3">DUF4139 domain-containing protein</fullName>
    </submittedName>
</protein>
<reference evidence="3 4" key="1">
    <citation type="submission" date="2022-12" db="EMBL/GenBank/DDBJ databases">
        <title>Chitinophagaceae gen. sp. nov., a new member of the family Chitinophagaceae, isolated from soil in a chemical factory.</title>
        <authorList>
            <person name="Ke Z."/>
        </authorList>
    </citation>
    <scope>NUCLEOTIDE SEQUENCE [LARGE SCALE GENOMIC DNA]</scope>
    <source>
        <strain evidence="3 4">LY-5</strain>
    </source>
</reference>
<feature type="domain" description="DUF4139" evidence="1">
    <location>
        <begin position="215"/>
        <end position="525"/>
    </location>
</feature>
<evidence type="ECO:0000259" key="1">
    <source>
        <dbReference type="Pfam" id="PF13598"/>
    </source>
</evidence>
<dbReference type="EMBL" id="JAQGEF010000004">
    <property type="protein sequence ID" value="MDA3614037.1"/>
    <property type="molecule type" value="Genomic_DNA"/>
</dbReference>
<evidence type="ECO:0000313" key="3">
    <source>
        <dbReference type="EMBL" id="MDA3614037.1"/>
    </source>
</evidence>
<proteinExistence type="predicted"/>